<reference evidence="2 3" key="1">
    <citation type="submission" date="2020-02" db="EMBL/GenBank/DDBJ databases">
        <title>Broccoli isolated Pseudomonas sp.</title>
        <authorList>
            <person name="Fujikawa T."/>
            <person name="Sawada H."/>
        </authorList>
    </citation>
    <scope>NUCLEOTIDE SEQUENCE [LARGE SCALE GENOMIC DNA]</scope>
    <source>
        <strain evidence="2 3">JCM 32154</strain>
    </source>
</reference>
<dbReference type="EMBL" id="JAAHBT010000128">
    <property type="protein sequence ID" value="NES10458.1"/>
    <property type="molecule type" value="Genomic_DNA"/>
</dbReference>
<dbReference type="AlphaFoldDB" id="A0A6I5RSU7"/>
<gene>
    <name evidence="2" type="ORF">G3O07_13070</name>
</gene>
<dbReference type="Gene3D" id="1.10.150.690">
    <property type="entry name" value="DUF2063"/>
    <property type="match status" value="1"/>
</dbReference>
<evidence type="ECO:0000313" key="3">
    <source>
        <dbReference type="Proteomes" id="UP000471751"/>
    </source>
</evidence>
<name>A0A6I5RSU7_9PSED</name>
<comment type="caution">
    <text evidence="2">The sequence shown here is derived from an EMBL/GenBank/DDBJ whole genome shotgun (WGS) entry which is preliminary data.</text>
</comment>
<dbReference type="InterPro" id="IPR044922">
    <property type="entry name" value="DUF2063_N_sf"/>
</dbReference>
<dbReference type="Proteomes" id="UP000471751">
    <property type="component" value="Unassembled WGS sequence"/>
</dbReference>
<dbReference type="Pfam" id="PF09836">
    <property type="entry name" value="DUF2063"/>
    <property type="match status" value="1"/>
</dbReference>
<accession>A0A6I5RSU7</accession>
<feature type="domain" description="Putative DNA-binding" evidence="1">
    <location>
        <begin position="3"/>
        <end position="92"/>
    </location>
</feature>
<evidence type="ECO:0000313" key="2">
    <source>
        <dbReference type="EMBL" id="NES10458.1"/>
    </source>
</evidence>
<dbReference type="InterPro" id="IPR018640">
    <property type="entry name" value="DUF2063"/>
</dbReference>
<keyword evidence="3" id="KW-1185">Reference proteome</keyword>
<proteinExistence type="predicted"/>
<protein>
    <submittedName>
        <fullName evidence="2">DUF2063 domain-containing protein</fullName>
    </submittedName>
</protein>
<evidence type="ECO:0000259" key="1">
    <source>
        <dbReference type="Pfam" id="PF09836"/>
    </source>
</evidence>
<organism evidence="2 3">
    <name type="scientific">Pseudomonas laurentiana</name>
    <dbReference type="NCBI Taxonomy" id="2364649"/>
    <lineage>
        <taxon>Bacteria</taxon>
        <taxon>Pseudomonadati</taxon>
        <taxon>Pseudomonadota</taxon>
        <taxon>Gammaproteobacteria</taxon>
        <taxon>Pseudomonadales</taxon>
        <taxon>Pseudomonadaceae</taxon>
        <taxon>Pseudomonas</taxon>
    </lineage>
</organism>
<sequence length="254" mass="27431">MSTQQRFTQALLSAEQTFPAGLFCHPDAESRFAVYRNNVFSSLTSALADSYPVVAQLVGAEFFAFMARVFIQTFPPCSPVLVNYGNAFADFIDTFSPAASLPYLADMARLERLRVEAYHAADFPGVGFEALSRFLEYPEQLHSLHLKLHPGTGVLCSSRAVFSLWAAHQGQGELAEVDPNHAEHLLVLRDALNVEVLLLSKACALFIQALQGGAGFGDAVCAALEEDNAFDAGPALALLIQKNLIIHAGLSEAS</sequence>
<dbReference type="RefSeq" id="WP_163936640.1">
    <property type="nucleotide sequence ID" value="NZ_BMQU01000010.1"/>
</dbReference>